<feature type="domain" description="Plastocyanin-like" evidence="4">
    <location>
        <begin position="509"/>
        <end position="647"/>
    </location>
</feature>
<comment type="caution">
    <text evidence="6">The sequence shown here is derived from an EMBL/GenBank/DDBJ whole genome shotgun (WGS) entry which is preliminary data.</text>
</comment>
<evidence type="ECO:0000313" key="6">
    <source>
        <dbReference type="EMBL" id="MDR6294049.1"/>
    </source>
</evidence>
<dbReference type="EMBL" id="JAVDPW010000015">
    <property type="protein sequence ID" value="MDR6294049.1"/>
    <property type="molecule type" value="Genomic_DNA"/>
</dbReference>
<dbReference type="SUPFAM" id="SSF49503">
    <property type="entry name" value="Cupredoxins"/>
    <property type="match status" value="2"/>
</dbReference>
<evidence type="ECO:0000259" key="5">
    <source>
        <dbReference type="Pfam" id="PF07732"/>
    </source>
</evidence>
<dbReference type="InterPro" id="IPR002355">
    <property type="entry name" value="Cu_oxidase_Cu_BS"/>
</dbReference>
<evidence type="ECO:0000256" key="3">
    <source>
        <dbReference type="SAM" id="SignalP"/>
    </source>
</evidence>
<accession>A0ABU1K2N3</accession>
<dbReference type="PROSITE" id="PS00079">
    <property type="entry name" value="MULTICOPPER_OXIDASE1"/>
    <property type="match status" value="1"/>
</dbReference>
<protein>
    <submittedName>
        <fullName evidence="6">FtsP/CotA-like multicopper oxidase with cupredoxin domain</fullName>
    </submittedName>
</protein>
<feature type="signal peptide" evidence="3">
    <location>
        <begin position="1"/>
        <end position="29"/>
    </location>
</feature>
<name>A0ABU1K2N3_9PROT</name>
<gene>
    <name evidence="6" type="ORF">E9232_006603</name>
</gene>
<dbReference type="CDD" id="cd13853">
    <property type="entry name" value="CuRO_1_Tth-MCO_like"/>
    <property type="match status" value="1"/>
</dbReference>
<dbReference type="Pfam" id="PF07731">
    <property type="entry name" value="Cu-oxidase_2"/>
    <property type="match status" value="1"/>
</dbReference>
<evidence type="ECO:0000256" key="2">
    <source>
        <dbReference type="ARBA" id="ARBA00023002"/>
    </source>
</evidence>
<dbReference type="PROSITE" id="PS00080">
    <property type="entry name" value="MULTICOPPER_OXIDASE2"/>
    <property type="match status" value="1"/>
</dbReference>
<dbReference type="Gene3D" id="2.60.40.420">
    <property type="entry name" value="Cupredoxins - blue copper proteins"/>
    <property type="match status" value="3"/>
</dbReference>
<keyword evidence="2" id="KW-0560">Oxidoreductase</keyword>
<sequence>MAVTTKIPIARLLLAGLALAAFGAIPASAQQTTERLISNPRVLGAGIAPESLTPTVRALPHERVLDLNIVYTPGKIYNPATGREDEVYLRSYNGTDVNPDTPYVSPTIEAVPGDTIRVNLDNQLPADPSCTADDHGHNGPHCFNGTNLHTHGLWVNPAGNGDNVLLSINPGVKFQYEYNIPGDHPAGTFWYHTHRHGSTALQVSSGMAGALIIRGNRQPTPTKTGDLDTLLDGLTDRVLVFQQIQYACRNPDGSIKRTNPPEDKTYRCDPGDVGKIENYDLFSPGQWPESGRYTSINGEVLPTFKATQGQLERWRMIHGGVRDTISLRIVKMRPTARLAATFSAAQAQAFIQESCSDAGITHYRVAADGLTLAQAQASNLTVFQPGYRWDEVVMFPEAGRYCLIDASSPAAGSVNGDSPNPSLLGFVDVEPGTAPPADYTNYVRDALVAQADAKMPDDVKATVVADLKAGLKLSKFVPHPDIADSEVTGQQELTFFIDTSTDDTKFEVSNTLDEKQAEPYDPTRLDRALKLGGVDEWTLQSHFVSHPFHIHVNPFQVVSIIDPKGVDVSVPGAIDNNGGQPGVADPQYPGLKGVWKDTLWIKSLLPSDPKGLYTIKIRTRYQRYIGEFVLHCHILDHEDGGMMQNVAIVLPDGDVADVAEGASPLQLQGGHMQHMP</sequence>
<dbReference type="InterPro" id="IPR011707">
    <property type="entry name" value="Cu-oxidase-like_N"/>
</dbReference>
<dbReference type="InterPro" id="IPR033138">
    <property type="entry name" value="Cu_oxidase_CS"/>
</dbReference>
<dbReference type="Pfam" id="PF07732">
    <property type="entry name" value="Cu-oxidase_3"/>
    <property type="match status" value="1"/>
</dbReference>
<organism evidence="6 7">
    <name type="scientific">Inquilinus ginsengisoli</name>
    <dbReference type="NCBI Taxonomy" id="363840"/>
    <lineage>
        <taxon>Bacteria</taxon>
        <taxon>Pseudomonadati</taxon>
        <taxon>Pseudomonadota</taxon>
        <taxon>Alphaproteobacteria</taxon>
        <taxon>Rhodospirillales</taxon>
        <taxon>Rhodospirillaceae</taxon>
        <taxon>Inquilinus</taxon>
    </lineage>
</organism>
<keyword evidence="1" id="KW-0479">Metal-binding</keyword>
<dbReference type="RefSeq" id="WP_309801465.1">
    <property type="nucleotide sequence ID" value="NZ_JAVDPW010000015.1"/>
</dbReference>
<dbReference type="InterPro" id="IPR008972">
    <property type="entry name" value="Cupredoxin"/>
</dbReference>
<dbReference type="InterPro" id="IPR011706">
    <property type="entry name" value="Cu-oxidase_C"/>
</dbReference>
<dbReference type="PANTHER" id="PTHR11709">
    <property type="entry name" value="MULTI-COPPER OXIDASE"/>
    <property type="match status" value="1"/>
</dbReference>
<evidence type="ECO:0000256" key="1">
    <source>
        <dbReference type="ARBA" id="ARBA00022723"/>
    </source>
</evidence>
<keyword evidence="3" id="KW-0732">Signal</keyword>
<keyword evidence="7" id="KW-1185">Reference proteome</keyword>
<reference evidence="6 7" key="1">
    <citation type="submission" date="2023-07" db="EMBL/GenBank/DDBJ databases">
        <title>Sorghum-associated microbial communities from plants grown in Nebraska, USA.</title>
        <authorList>
            <person name="Schachtman D."/>
        </authorList>
    </citation>
    <scope>NUCLEOTIDE SEQUENCE [LARGE SCALE GENOMIC DNA]</scope>
    <source>
        <strain evidence="6 7">584</strain>
    </source>
</reference>
<proteinExistence type="predicted"/>
<feature type="chain" id="PRO_5046982584" evidence="3">
    <location>
        <begin position="30"/>
        <end position="676"/>
    </location>
</feature>
<evidence type="ECO:0000259" key="4">
    <source>
        <dbReference type="Pfam" id="PF07731"/>
    </source>
</evidence>
<dbReference type="CDD" id="cd13900">
    <property type="entry name" value="CuRO_3_Tth-MCO_like"/>
    <property type="match status" value="1"/>
</dbReference>
<feature type="domain" description="Plastocyanin-like" evidence="5">
    <location>
        <begin position="144"/>
        <end position="216"/>
    </location>
</feature>
<dbReference type="InterPro" id="IPR045087">
    <property type="entry name" value="Cu-oxidase_fam"/>
</dbReference>
<dbReference type="PANTHER" id="PTHR11709:SF518">
    <property type="entry name" value="MULTICOPPER OXIDASE"/>
    <property type="match status" value="1"/>
</dbReference>
<dbReference type="Proteomes" id="UP001262410">
    <property type="component" value="Unassembled WGS sequence"/>
</dbReference>
<evidence type="ECO:0000313" key="7">
    <source>
        <dbReference type="Proteomes" id="UP001262410"/>
    </source>
</evidence>